<feature type="region of interest" description="Disordered" evidence="2">
    <location>
        <begin position="171"/>
        <end position="366"/>
    </location>
</feature>
<name>L7FI08_STRT8</name>
<reference evidence="3 4" key="1">
    <citation type="journal article" date="2011" name="Plasmid">
        <title>Streptomyces turgidiscabies Car8 contains a modular pathogenicity island that shares virulence genes with other actinobacterial plant pathogens.</title>
        <authorList>
            <person name="Huguet-Tapia J.C."/>
            <person name="Badger J.H."/>
            <person name="Loria R."/>
            <person name="Pettis G.S."/>
        </authorList>
    </citation>
    <scope>NUCLEOTIDE SEQUENCE [LARGE SCALE GENOMIC DNA]</scope>
    <source>
        <strain evidence="3 4">Car8</strain>
    </source>
</reference>
<sequence length="611" mass="58188">MNRTNASAATTVAASGTVPGVNLLALRSHNAALVLDLLRTAGTEGISRLELAERTGLTPQAVSKITARLRTEGLAAQAGHRASTGGKPRTVLRLVPEAGHAVGVHLDRDEVRAVLADLTGTALAERRAPLDLGAGADAVVEGVAGVVEALLGGGPGEGGVRLGRGAGEAGGLLAEEPVGSGALPGDQHGESEAALRQTPGTAGVLPGQGSGEAGTLPGQGLGGAGASLGQGLGEAGASLGPGPGEVGVPLGQGSGEAGVLPGRGPGGAGVQSGQGLGGAGASLGQGLGEAGASLGPGPGEVGVPLGQGSGEAGALPGRGPGGAGVQPGQGLGGAGASLGPGPGEVGVPLGQGSGEAGALPGQGPGGAGVALAELAERGRGAGGFGGSRRGGVGILGVGVALPGPLDHAGGVLHRVTGFPEWDGFPLRDALARRLGVPVAVDKDTNAAAFGLALGGEGGSFAYLHLGTGLGAGLVLGGTLHRGTRTGAGEFGHQVVQLDGPPCGCGDRGCIEALCLAAVARGDLDEAARVLGVGAANLVGLLDIDRVLLGGRTIAADPERFVRGVATVLAERARREGADQPVPVRVAPGGARAVAEGAAQLLLAPLFGRAEG</sequence>
<dbReference type="Gene3D" id="1.10.10.10">
    <property type="entry name" value="Winged helix-like DNA-binding domain superfamily/Winged helix DNA-binding domain"/>
    <property type="match status" value="1"/>
</dbReference>
<evidence type="ECO:0000256" key="1">
    <source>
        <dbReference type="ARBA" id="ARBA00006479"/>
    </source>
</evidence>
<dbReference type="InterPro" id="IPR043129">
    <property type="entry name" value="ATPase_NBD"/>
</dbReference>
<dbReference type="Pfam" id="PF00480">
    <property type="entry name" value="ROK"/>
    <property type="match status" value="1"/>
</dbReference>
<organism evidence="3 4">
    <name type="scientific">Streptomyces turgidiscabies (strain Car8)</name>
    <dbReference type="NCBI Taxonomy" id="698760"/>
    <lineage>
        <taxon>Bacteria</taxon>
        <taxon>Bacillati</taxon>
        <taxon>Actinomycetota</taxon>
        <taxon>Actinomycetes</taxon>
        <taxon>Kitasatosporales</taxon>
        <taxon>Streptomycetaceae</taxon>
        <taxon>Streptomyces</taxon>
    </lineage>
</organism>
<proteinExistence type="inferred from homology"/>
<dbReference type="InterPro" id="IPR049874">
    <property type="entry name" value="ROK_cs"/>
</dbReference>
<dbReference type="InterPro" id="IPR000600">
    <property type="entry name" value="ROK"/>
</dbReference>
<dbReference type="EMBL" id="AEJB01000045">
    <property type="protein sequence ID" value="ELP70686.1"/>
    <property type="molecule type" value="Genomic_DNA"/>
</dbReference>
<dbReference type="Proteomes" id="UP000010931">
    <property type="component" value="Unassembled WGS sequence"/>
</dbReference>
<accession>L7FI08</accession>
<dbReference type="AlphaFoldDB" id="L7FI08"/>
<comment type="caution">
    <text evidence="3">The sequence shown here is derived from an EMBL/GenBank/DDBJ whole genome shotgun (WGS) entry which is preliminary data.</text>
</comment>
<keyword evidence="4" id="KW-1185">Reference proteome</keyword>
<protein>
    <submittedName>
        <fullName evidence="3">ROK family protein</fullName>
    </submittedName>
</protein>
<gene>
    <name evidence="3" type="ORF">STRTUCAR8_04272</name>
</gene>
<dbReference type="PANTHER" id="PTHR18964:SF173">
    <property type="entry name" value="GLUCOKINASE"/>
    <property type="match status" value="1"/>
</dbReference>
<dbReference type="Gene3D" id="3.30.420.40">
    <property type="match status" value="4"/>
</dbReference>
<evidence type="ECO:0000313" key="3">
    <source>
        <dbReference type="EMBL" id="ELP70686.1"/>
    </source>
</evidence>
<feature type="compositionally biased region" description="Gly residues" evidence="2">
    <location>
        <begin position="206"/>
        <end position="366"/>
    </location>
</feature>
<dbReference type="InterPro" id="IPR036388">
    <property type="entry name" value="WH-like_DNA-bd_sf"/>
</dbReference>
<dbReference type="PANTHER" id="PTHR18964">
    <property type="entry name" value="ROK (REPRESSOR, ORF, KINASE) FAMILY"/>
    <property type="match status" value="1"/>
</dbReference>
<dbReference type="PATRIC" id="fig|698760.3.peg.671"/>
<dbReference type="SUPFAM" id="SSF46785">
    <property type="entry name" value="Winged helix' DNA-binding domain"/>
    <property type="match status" value="1"/>
</dbReference>
<dbReference type="PROSITE" id="PS01125">
    <property type="entry name" value="ROK"/>
    <property type="match status" value="1"/>
</dbReference>
<dbReference type="SUPFAM" id="SSF53067">
    <property type="entry name" value="Actin-like ATPase domain"/>
    <property type="match status" value="2"/>
</dbReference>
<evidence type="ECO:0000256" key="2">
    <source>
        <dbReference type="SAM" id="MobiDB-lite"/>
    </source>
</evidence>
<dbReference type="InterPro" id="IPR036390">
    <property type="entry name" value="WH_DNA-bd_sf"/>
</dbReference>
<comment type="similarity">
    <text evidence="1">Belongs to the ROK (NagC/XylR) family.</text>
</comment>
<evidence type="ECO:0000313" key="4">
    <source>
        <dbReference type="Proteomes" id="UP000010931"/>
    </source>
</evidence>